<dbReference type="STRING" id="569365.A0A0D2CZF2"/>
<dbReference type="AlphaFoldDB" id="A0A0D2CZF2"/>
<dbReference type="GeneID" id="27341253"/>
<evidence type="ECO:0000313" key="2">
    <source>
        <dbReference type="EMBL" id="KIW35360.1"/>
    </source>
</evidence>
<dbReference type="InterPro" id="IPR000086">
    <property type="entry name" value="NUDIX_hydrolase_dom"/>
</dbReference>
<dbReference type="OrthoDB" id="5406241at2759"/>
<sequence>MTALLSRSLLLKRAAHESYFPNVFELPSGKVDPGDATLGHALAREVEEETGLDVTDILAELKPMIYMTEKTVVDDAGREVLVSKSAIQLNYIVSVSGREVTLSPEEHSESCWATEEEVGGWDMTSAMRAVVREALEWAAS</sequence>
<keyword evidence="3" id="KW-1185">Reference proteome</keyword>
<feature type="domain" description="Nudix hydrolase" evidence="1">
    <location>
        <begin position="1"/>
        <end position="136"/>
    </location>
</feature>
<dbReference type="PANTHER" id="PTHR43736">
    <property type="entry name" value="ADP-RIBOSE PYROPHOSPHATASE"/>
    <property type="match status" value="1"/>
</dbReference>
<dbReference type="HOGENOM" id="CLU_067850_1_0_1"/>
<dbReference type="InterPro" id="IPR015797">
    <property type="entry name" value="NUDIX_hydrolase-like_dom_sf"/>
</dbReference>
<dbReference type="SUPFAM" id="SSF55811">
    <property type="entry name" value="Nudix"/>
    <property type="match status" value="1"/>
</dbReference>
<dbReference type="EMBL" id="KN847040">
    <property type="protein sequence ID" value="KIW35360.1"/>
    <property type="molecule type" value="Genomic_DNA"/>
</dbReference>
<dbReference type="PROSITE" id="PS51462">
    <property type="entry name" value="NUDIX"/>
    <property type="match status" value="1"/>
</dbReference>
<name>A0A0D2CZF2_9EURO</name>
<dbReference type="Pfam" id="PF00293">
    <property type="entry name" value="NUDIX"/>
    <property type="match status" value="1"/>
</dbReference>
<dbReference type="RefSeq" id="XP_016255576.1">
    <property type="nucleotide sequence ID" value="XM_016388648.1"/>
</dbReference>
<organism evidence="2 3">
    <name type="scientific">Cladophialophora immunda</name>
    <dbReference type="NCBI Taxonomy" id="569365"/>
    <lineage>
        <taxon>Eukaryota</taxon>
        <taxon>Fungi</taxon>
        <taxon>Dikarya</taxon>
        <taxon>Ascomycota</taxon>
        <taxon>Pezizomycotina</taxon>
        <taxon>Eurotiomycetes</taxon>
        <taxon>Chaetothyriomycetidae</taxon>
        <taxon>Chaetothyriales</taxon>
        <taxon>Herpotrichiellaceae</taxon>
        <taxon>Cladophialophora</taxon>
    </lineage>
</organism>
<dbReference type="PANTHER" id="PTHR43736:SF1">
    <property type="entry name" value="DIHYDRONEOPTERIN TRIPHOSPHATE DIPHOSPHATASE"/>
    <property type="match status" value="1"/>
</dbReference>
<gene>
    <name evidence="2" type="ORF">PV07_02059</name>
</gene>
<reference evidence="2 3" key="1">
    <citation type="submission" date="2015-01" db="EMBL/GenBank/DDBJ databases">
        <title>The Genome Sequence of Cladophialophora immunda CBS83496.</title>
        <authorList>
            <consortium name="The Broad Institute Genomics Platform"/>
            <person name="Cuomo C."/>
            <person name="de Hoog S."/>
            <person name="Gorbushina A."/>
            <person name="Stielow B."/>
            <person name="Teixiera M."/>
            <person name="Abouelleil A."/>
            <person name="Chapman S.B."/>
            <person name="Priest M."/>
            <person name="Young S.K."/>
            <person name="Wortman J."/>
            <person name="Nusbaum C."/>
            <person name="Birren B."/>
        </authorList>
    </citation>
    <scope>NUCLEOTIDE SEQUENCE [LARGE SCALE GENOMIC DNA]</scope>
    <source>
        <strain evidence="2 3">CBS 83496</strain>
    </source>
</reference>
<evidence type="ECO:0000313" key="3">
    <source>
        <dbReference type="Proteomes" id="UP000054466"/>
    </source>
</evidence>
<dbReference type="Proteomes" id="UP000054466">
    <property type="component" value="Unassembled WGS sequence"/>
</dbReference>
<dbReference type="Gene3D" id="3.90.79.10">
    <property type="entry name" value="Nucleoside Triphosphate Pyrophosphohydrolase"/>
    <property type="match status" value="1"/>
</dbReference>
<evidence type="ECO:0000259" key="1">
    <source>
        <dbReference type="PROSITE" id="PS51462"/>
    </source>
</evidence>
<protein>
    <recommendedName>
        <fullName evidence="1">Nudix hydrolase domain-containing protein</fullName>
    </recommendedName>
</protein>
<dbReference type="VEuPathDB" id="FungiDB:PV07_02059"/>
<proteinExistence type="predicted"/>
<accession>A0A0D2CZF2</accession>